<dbReference type="Proteomes" id="UP000289323">
    <property type="component" value="Unassembled WGS sequence"/>
</dbReference>
<feature type="compositionally biased region" description="Low complexity" evidence="1">
    <location>
        <begin position="1"/>
        <end position="13"/>
    </location>
</feature>
<feature type="compositionally biased region" description="Polar residues" evidence="1">
    <location>
        <begin position="59"/>
        <end position="69"/>
    </location>
</feature>
<evidence type="ECO:0000313" key="2">
    <source>
        <dbReference type="EMBL" id="SPQ25923.1"/>
    </source>
</evidence>
<dbReference type="AlphaFoldDB" id="A0A446BTS3"/>
<evidence type="ECO:0000256" key="1">
    <source>
        <dbReference type="SAM" id="MobiDB-lite"/>
    </source>
</evidence>
<feature type="region of interest" description="Disordered" evidence="1">
    <location>
        <begin position="34"/>
        <end position="69"/>
    </location>
</feature>
<gene>
    <name evidence="2" type="ORF">TT172_LOCUS8342</name>
</gene>
<sequence length="69" mass="7606">MDSSSSSQSTTDTLFRSGSSTGFYTDVKEVTSSRSGQTIVIVHHGRPSYDKNEPRSSDYQHSWTASKSK</sequence>
<feature type="region of interest" description="Disordered" evidence="1">
    <location>
        <begin position="1"/>
        <end position="21"/>
    </location>
</feature>
<name>A0A446BTS3_9PEZI</name>
<evidence type="ECO:0000313" key="3">
    <source>
        <dbReference type="Proteomes" id="UP000289323"/>
    </source>
</evidence>
<reference evidence="2 3" key="1">
    <citation type="submission" date="2018-04" db="EMBL/GenBank/DDBJ databases">
        <authorList>
            <person name="Huttner S."/>
            <person name="Dainat J."/>
        </authorList>
    </citation>
    <scope>NUCLEOTIDE SEQUENCE [LARGE SCALE GENOMIC DNA]</scope>
</reference>
<organism evidence="2 3">
    <name type="scientific">Thermothielavioides terrestris</name>
    <dbReference type="NCBI Taxonomy" id="2587410"/>
    <lineage>
        <taxon>Eukaryota</taxon>
        <taxon>Fungi</taxon>
        <taxon>Dikarya</taxon>
        <taxon>Ascomycota</taxon>
        <taxon>Pezizomycotina</taxon>
        <taxon>Sordariomycetes</taxon>
        <taxon>Sordariomycetidae</taxon>
        <taxon>Sordariales</taxon>
        <taxon>Chaetomiaceae</taxon>
        <taxon>Thermothielavioides</taxon>
    </lineage>
</organism>
<dbReference type="EMBL" id="OUUZ01000015">
    <property type="protein sequence ID" value="SPQ25923.1"/>
    <property type="molecule type" value="Genomic_DNA"/>
</dbReference>
<protein>
    <submittedName>
        <fullName evidence="2">6f53e506-7dbc-4e3f-9e57-f3f2b94532ff</fullName>
    </submittedName>
</protein>
<accession>A0A446BTS3</accession>
<feature type="compositionally biased region" description="Basic and acidic residues" evidence="1">
    <location>
        <begin position="47"/>
        <end position="58"/>
    </location>
</feature>
<proteinExistence type="predicted"/>